<dbReference type="EMBL" id="CM056810">
    <property type="protein sequence ID" value="KAJ8645072.1"/>
    <property type="molecule type" value="Genomic_DNA"/>
</dbReference>
<protein>
    <submittedName>
        <fullName evidence="1">Uncharacterized protein</fullName>
    </submittedName>
</protein>
<organism evidence="1 2">
    <name type="scientific">Persea americana</name>
    <name type="common">Avocado</name>
    <dbReference type="NCBI Taxonomy" id="3435"/>
    <lineage>
        <taxon>Eukaryota</taxon>
        <taxon>Viridiplantae</taxon>
        <taxon>Streptophyta</taxon>
        <taxon>Embryophyta</taxon>
        <taxon>Tracheophyta</taxon>
        <taxon>Spermatophyta</taxon>
        <taxon>Magnoliopsida</taxon>
        <taxon>Magnoliidae</taxon>
        <taxon>Laurales</taxon>
        <taxon>Lauraceae</taxon>
        <taxon>Persea</taxon>
    </lineage>
</organism>
<reference evidence="1 2" key="1">
    <citation type="journal article" date="2022" name="Hortic Res">
        <title>A haplotype resolved chromosomal level avocado genome allows analysis of novel avocado genes.</title>
        <authorList>
            <person name="Nath O."/>
            <person name="Fletcher S.J."/>
            <person name="Hayward A."/>
            <person name="Shaw L.M."/>
            <person name="Masouleh A.K."/>
            <person name="Furtado A."/>
            <person name="Henry R.J."/>
            <person name="Mitter N."/>
        </authorList>
    </citation>
    <scope>NUCLEOTIDE SEQUENCE [LARGE SCALE GENOMIC DNA]</scope>
    <source>
        <strain evidence="2">cv. Hass</strain>
    </source>
</reference>
<evidence type="ECO:0000313" key="2">
    <source>
        <dbReference type="Proteomes" id="UP001234297"/>
    </source>
</evidence>
<dbReference type="Proteomes" id="UP001234297">
    <property type="component" value="Chromosome 2"/>
</dbReference>
<name>A0ACC2MH30_PERAE</name>
<keyword evidence="2" id="KW-1185">Reference proteome</keyword>
<sequence>MRLWCWEDLGLGVPVVLQTLDVEVEWQRKLSMIWILVFKGEFLVRRPCFIRQGSLAHPGETFEIGDQTSLTKHQSWDNTVSISHASPARRWPGIGSHWGGLCI</sequence>
<proteinExistence type="predicted"/>
<comment type="caution">
    <text evidence="1">The sequence shown here is derived from an EMBL/GenBank/DDBJ whole genome shotgun (WGS) entry which is preliminary data.</text>
</comment>
<evidence type="ECO:0000313" key="1">
    <source>
        <dbReference type="EMBL" id="KAJ8645072.1"/>
    </source>
</evidence>
<accession>A0ACC2MH30</accession>
<gene>
    <name evidence="1" type="ORF">MRB53_006820</name>
</gene>